<evidence type="ECO:0000256" key="3">
    <source>
        <dbReference type="ARBA" id="ARBA00022723"/>
    </source>
</evidence>
<dbReference type="InterPro" id="IPR002401">
    <property type="entry name" value="Cyt_P450_E_grp-I"/>
</dbReference>
<name>A0A6A5YJH2_9PLEO</name>
<feature type="non-terminal residue" evidence="8">
    <location>
        <position position="1"/>
    </location>
</feature>
<reference evidence="8" key="1">
    <citation type="journal article" date="2020" name="Stud. Mycol.">
        <title>101 Dothideomycetes genomes: a test case for predicting lifestyles and emergence of pathogens.</title>
        <authorList>
            <person name="Haridas S."/>
            <person name="Albert R."/>
            <person name="Binder M."/>
            <person name="Bloem J."/>
            <person name="Labutti K."/>
            <person name="Salamov A."/>
            <person name="Andreopoulos B."/>
            <person name="Baker S."/>
            <person name="Barry K."/>
            <person name="Bills G."/>
            <person name="Bluhm B."/>
            <person name="Cannon C."/>
            <person name="Castanera R."/>
            <person name="Culley D."/>
            <person name="Daum C."/>
            <person name="Ezra D."/>
            <person name="Gonzalez J."/>
            <person name="Henrissat B."/>
            <person name="Kuo A."/>
            <person name="Liang C."/>
            <person name="Lipzen A."/>
            <person name="Lutzoni F."/>
            <person name="Magnuson J."/>
            <person name="Mondo S."/>
            <person name="Nolan M."/>
            <person name="Ohm R."/>
            <person name="Pangilinan J."/>
            <person name="Park H.-J."/>
            <person name="Ramirez L."/>
            <person name="Alfaro M."/>
            <person name="Sun H."/>
            <person name="Tritt A."/>
            <person name="Yoshinaga Y."/>
            <person name="Zwiers L.-H."/>
            <person name="Turgeon B."/>
            <person name="Goodwin S."/>
            <person name="Spatafora J."/>
            <person name="Crous P."/>
            <person name="Grigoriev I."/>
        </authorList>
    </citation>
    <scope>NUCLEOTIDE SEQUENCE</scope>
    <source>
        <strain evidence="8">CBS 627.86</strain>
    </source>
</reference>
<evidence type="ECO:0000256" key="4">
    <source>
        <dbReference type="ARBA" id="ARBA00023002"/>
    </source>
</evidence>
<proteinExistence type="inferred from homology"/>
<evidence type="ECO:0000256" key="7">
    <source>
        <dbReference type="PIRSR" id="PIRSR602401-1"/>
    </source>
</evidence>
<protein>
    <submittedName>
        <fullName evidence="8">Cytochrome P450</fullName>
    </submittedName>
</protein>
<dbReference type="Proteomes" id="UP000799770">
    <property type="component" value="Unassembled WGS sequence"/>
</dbReference>
<dbReference type="CDD" id="cd11041">
    <property type="entry name" value="CYP503A1-like"/>
    <property type="match status" value="1"/>
</dbReference>
<dbReference type="GO" id="GO:0016705">
    <property type="term" value="F:oxidoreductase activity, acting on paired donors, with incorporation or reduction of molecular oxygen"/>
    <property type="evidence" value="ECO:0007669"/>
    <property type="project" value="InterPro"/>
</dbReference>
<evidence type="ECO:0000313" key="9">
    <source>
        <dbReference type="Proteomes" id="UP000799770"/>
    </source>
</evidence>
<keyword evidence="4" id="KW-0560">Oxidoreductase</keyword>
<dbReference type="EMBL" id="ML977363">
    <property type="protein sequence ID" value="KAF2106351.1"/>
    <property type="molecule type" value="Genomic_DNA"/>
</dbReference>
<keyword evidence="7" id="KW-0349">Heme</keyword>
<dbReference type="InterPro" id="IPR001128">
    <property type="entry name" value="Cyt_P450"/>
</dbReference>
<comment type="cofactor">
    <cofactor evidence="1 7">
        <name>heme</name>
        <dbReference type="ChEBI" id="CHEBI:30413"/>
    </cofactor>
</comment>
<dbReference type="SUPFAM" id="SSF48264">
    <property type="entry name" value="Cytochrome P450"/>
    <property type="match status" value="1"/>
</dbReference>
<keyword evidence="5 7" id="KW-0408">Iron</keyword>
<comment type="similarity">
    <text evidence="2">Belongs to the cytochrome P450 family.</text>
</comment>
<evidence type="ECO:0000256" key="2">
    <source>
        <dbReference type="ARBA" id="ARBA00010617"/>
    </source>
</evidence>
<evidence type="ECO:0000313" key="8">
    <source>
        <dbReference type="EMBL" id="KAF2106351.1"/>
    </source>
</evidence>
<dbReference type="GO" id="GO:0005506">
    <property type="term" value="F:iron ion binding"/>
    <property type="evidence" value="ECO:0007669"/>
    <property type="project" value="InterPro"/>
</dbReference>
<evidence type="ECO:0000256" key="5">
    <source>
        <dbReference type="ARBA" id="ARBA00023004"/>
    </source>
</evidence>
<dbReference type="PANTHER" id="PTHR46206">
    <property type="entry name" value="CYTOCHROME P450"/>
    <property type="match status" value="1"/>
</dbReference>
<dbReference type="PRINTS" id="PR00463">
    <property type="entry name" value="EP450I"/>
</dbReference>
<dbReference type="PRINTS" id="PR00385">
    <property type="entry name" value="P450"/>
</dbReference>
<keyword evidence="9" id="KW-1185">Reference proteome</keyword>
<dbReference type="GO" id="GO:0004497">
    <property type="term" value="F:monooxygenase activity"/>
    <property type="evidence" value="ECO:0007669"/>
    <property type="project" value="UniProtKB-KW"/>
</dbReference>
<dbReference type="InterPro" id="IPR036396">
    <property type="entry name" value="Cyt_P450_sf"/>
</dbReference>
<accession>A0A6A5YJH2</accession>
<dbReference type="Pfam" id="PF00067">
    <property type="entry name" value="p450"/>
    <property type="match status" value="1"/>
</dbReference>
<evidence type="ECO:0000256" key="6">
    <source>
        <dbReference type="ARBA" id="ARBA00023033"/>
    </source>
</evidence>
<sequence length="390" mass="43478">VILPARYANDLKDVPETSASFEKALHREFAGAYTGIGVHHAAMTQNLQDLNRQGHQVVDLLVEEAKLACAELPPVGPAGFTVLQLIAQISGRVFVGLPLSRNPEWIGMNIGYLFDSFGAAARLTSWPWWCRPFVALFAKETRSLQKHREKAALMLKPVIEQRIQDHERGAVKNESDRPVDMIQWTLENRGFKARTAEEHMEIQLALLSVSLLGTTILTSFVLYEIAAHPELVSALREEITNVRRENGGSLTKSTLPKLRLLDSFIKETQRLNATTAVMLNRMVRKETTLSDGTILPAGIDVAVNAMEVNRSEKLWKNADTFDGFRYVKLRNDPGADSKYQLIKSDVNALNFGLGGQVCPGRFFAGAEMKVMIAEILSNYDISFQDKETPV</sequence>
<keyword evidence="6" id="KW-0503">Monooxygenase</keyword>
<gene>
    <name evidence="8" type="ORF">BDV96DRAFT_458729</name>
</gene>
<dbReference type="Gene3D" id="1.10.630.10">
    <property type="entry name" value="Cytochrome P450"/>
    <property type="match status" value="1"/>
</dbReference>
<dbReference type="PANTHER" id="PTHR46206:SF6">
    <property type="entry name" value="CYTOCHROME P450 MONOOXYGENASE AN1598-RELATED"/>
    <property type="match status" value="1"/>
</dbReference>
<keyword evidence="3 7" id="KW-0479">Metal-binding</keyword>
<dbReference type="AlphaFoldDB" id="A0A6A5YJH2"/>
<evidence type="ECO:0000256" key="1">
    <source>
        <dbReference type="ARBA" id="ARBA00001971"/>
    </source>
</evidence>
<dbReference type="GO" id="GO:0020037">
    <property type="term" value="F:heme binding"/>
    <property type="evidence" value="ECO:0007669"/>
    <property type="project" value="InterPro"/>
</dbReference>
<feature type="binding site" description="axial binding residue" evidence="7">
    <location>
        <position position="358"/>
    </location>
    <ligand>
        <name>heme</name>
        <dbReference type="ChEBI" id="CHEBI:30413"/>
    </ligand>
    <ligandPart>
        <name>Fe</name>
        <dbReference type="ChEBI" id="CHEBI:18248"/>
    </ligandPart>
</feature>
<dbReference type="OrthoDB" id="1844152at2759"/>
<organism evidence="8 9">
    <name type="scientific">Lophiotrema nucula</name>
    <dbReference type="NCBI Taxonomy" id="690887"/>
    <lineage>
        <taxon>Eukaryota</taxon>
        <taxon>Fungi</taxon>
        <taxon>Dikarya</taxon>
        <taxon>Ascomycota</taxon>
        <taxon>Pezizomycotina</taxon>
        <taxon>Dothideomycetes</taxon>
        <taxon>Pleosporomycetidae</taxon>
        <taxon>Pleosporales</taxon>
        <taxon>Lophiotremataceae</taxon>
        <taxon>Lophiotrema</taxon>
    </lineage>
</organism>
<feature type="non-terminal residue" evidence="8">
    <location>
        <position position="390"/>
    </location>
</feature>